<evidence type="ECO:0000313" key="1">
    <source>
        <dbReference type="EMBL" id="ENN77919.1"/>
    </source>
</evidence>
<dbReference type="EMBL" id="KB740928">
    <property type="protein sequence ID" value="ENN77919.1"/>
    <property type="molecule type" value="Genomic_DNA"/>
</dbReference>
<dbReference type="HOGENOM" id="CLU_076185_0_0_1"/>
<accession>N6TC88</accession>
<dbReference type="PANTHER" id="PTHR16797">
    <property type="entry name" value="FACTOR VIII-ASSOCIATED GENE 1"/>
    <property type="match status" value="1"/>
</dbReference>
<dbReference type="AlphaFoldDB" id="N6TC88"/>
<dbReference type="GO" id="GO:0005769">
    <property type="term" value="C:early endosome"/>
    <property type="evidence" value="ECO:0007669"/>
    <property type="project" value="TreeGrafter"/>
</dbReference>
<proteinExistence type="predicted"/>
<name>N6TC88_DENPD</name>
<dbReference type="PANTHER" id="PTHR16797:SF4">
    <property type="entry name" value="40-KDA HUNTINGTIN-ASSOCIATED PROTEIN"/>
    <property type="match status" value="1"/>
</dbReference>
<reference evidence="1" key="1">
    <citation type="journal article" date="2013" name="Genome Biol.">
        <title>Draft genome of the mountain pine beetle, Dendroctonus ponderosae Hopkins, a major forest pest.</title>
        <authorList>
            <person name="Keeling C.I."/>
            <person name="Yuen M.M."/>
            <person name="Liao N.Y."/>
            <person name="Docking T.R."/>
            <person name="Chan S.K."/>
            <person name="Taylor G.A."/>
            <person name="Palmquist D.L."/>
            <person name="Jackman S.D."/>
            <person name="Nguyen A."/>
            <person name="Li M."/>
            <person name="Henderson H."/>
            <person name="Janes J.K."/>
            <person name="Zhao Y."/>
            <person name="Pandoh P."/>
            <person name="Moore R."/>
            <person name="Sperling F.A."/>
            <person name="Huber D.P."/>
            <person name="Birol I."/>
            <person name="Jones S.J."/>
            <person name="Bohlmann J."/>
        </authorList>
    </citation>
    <scope>NUCLEOTIDE SEQUENCE</scope>
</reference>
<organism evidence="1">
    <name type="scientific">Dendroctonus ponderosae</name>
    <name type="common">Mountain pine beetle</name>
    <dbReference type="NCBI Taxonomy" id="77166"/>
    <lineage>
        <taxon>Eukaryota</taxon>
        <taxon>Metazoa</taxon>
        <taxon>Ecdysozoa</taxon>
        <taxon>Arthropoda</taxon>
        <taxon>Hexapoda</taxon>
        <taxon>Insecta</taxon>
        <taxon>Pterygota</taxon>
        <taxon>Neoptera</taxon>
        <taxon>Endopterygota</taxon>
        <taxon>Coleoptera</taxon>
        <taxon>Polyphaga</taxon>
        <taxon>Cucujiformia</taxon>
        <taxon>Curculionidae</taxon>
        <taxon>Scolytinae</taxon>
        <taxon>Dendroctonus</taxon>
    </lineage>
</organism>
<gene>
    <name evidence="1" type="ORF">YQE_05596</name>
</gene>
<feature type="non-terminal residue" evidence="1">
    <location>
        <position position="1"/>
    </location>
</feature>
<dbReference type="OrthoDB" id="10249246at2759"/>
<protein>
    <submittedName>
        <fullName evidence="1">Uncharacterized protein</fullName>
    </submittedName>
</protein>
<dbReference type="OMA" id="ELWQYAG"/>
<dbReference type="InterPro" id="IPR039494">
    <property type="entry name" value="F8A"/>
</dbReference>
<sequence>MSSEATGYTILDRYRSIASKLKKRFLRKPNEAEAAEGFISLGHHCESEELPQYAAMSWLAAARCEGSLSHPVSETSLLVRAGRQFLKAGNDDLDIGCISVSSESLQVLIESLIYRVLAGLACHNHASSRYPEDSLLALGLNLEIIEYLKRIECTESLEVYLNNALELSKGTAGAHLHCLDLLASYYISTGECVSGVHTYQKIASILQNSYLNGHTCELLLKCEVNSVFLLLILRPSPHNISADFAKILEKYTWGDQNDETLQACRMTERLFILLQSLVTSCQSRSTTNLVEIEADFWPYLSTEQKDLLRILVKTYYY</sequence>
<dbReference type="GO" id="GO:0099518">
    <property type="term" value="P:vesicle cytoskeletal trafficking"/>
    <property type="evidence" value="ECO:0007669"/>
    <property type="project" value="TreeGrafter"/>
</dbReference>